<evidence type="ECO:0000313" key="2">
    <source>
        <dbReference type="EMBL" id="CAD8387811.1"/>
    </source>
</evidence>
<organism evidence="2">
    <name type="scientific">Pyrodinium bahamense</name>
    <dbReference type="NCBI Taxonomy" id="73915"/>
    <lineage>
        <taxon>Eukaryota</taxon>
        <taxon>Sar</taxon>
        <taxon>Alveolata</taxon>
        <taxon>Dinophyceae</taxon>
        <taxon>Gonyaulacales</taxon>
        <taxon>Pyrocystaceae</taxon>
        <taxon>Pyrodinium</taxon>
    </lineage>
</organism>
<feature type="compositionally biased region" description="Basic and acidic residues" evidence="1">
    <location>
        <begin position="91"/>
        <end position="106"/>
    </location>
</feature>
<feature type="region of interest" description="Disordered" evidence="1">
    <location>
        <begin position="433"/>
        <end position="458"/>
    </location>
</feature>
<evidence type="ECO:0000256" key="1">
    <source>
        <dbReference type="SAM" id="MobiDB-lite"/>
    </source>
</evidence>
<dbReference type="AlphaFoldDB" id="A0A7S0FZR5"/>
<dbReference type="SUPFAM" id="SSF55961">
    <property type="entry name" value="Bet v1-like"/>
    <property type="match status" value="1"/>
</dbReference>
<feature type="region of interest" description="Disordered" evidence="1">
    <location>
        <begin position="91"/>
        <end position="116"/>
    </location>
</feature>
<dbReference type="EMBL" id="HBEG01051762">
    <property type="protein sequence ID" value="CAD8387811.1"/>
    <property type="molecule type" value="Transcribed_RNA"/>
</dbReference>
<name>A0A7S0FZR5_9DINO</name>
<accession>A0A7S0FZR5</accession>
<feature type="region of interest" description="Disordered" evidence="1">
    <location>
        <begin position="405"/>
        <end position="424"/>
    </location>
</feature>
<sequence>MGGVCSRRRARVACDCCRTLRSQSRWRNDDAATKKGNIEEGASEEDVVEERKNASFTTFLGLNSTDEDGMVSPIMSSTNAKDAGCVDSGERLQAEDQHEAEEERGGPHSPGDLASEGAVPQETALLDRIAHLVDTEYDIIKAEVLLAELEASMRSREGCWGSILEMPLYARFRRRLDYFVEVGNSCLDDVGDWFLAYEDSSQTRSIHGSIDPKNGKRLNYRVRVQIPTSLVNVMAICTEVQLMREWNALVVGTPQVIGRSTAHYMVLNYQLSFLGGLQKIDVCNEIRRFSDPVGGFLAEYIESVPEDHPCYRAPLPGFKRPKTLLKNMWVACGPDQTVLIQVGRIDFPIAFTRWWATRLAGTFGRFVMEGLVTNSLRSATPGSPWENHISSDRLGLYGRLGECMKSNESSSRKPHPEYPDRVADFDLKPSFRRRHMQKMSQAQDVPGEDEPQPGLRAL</sequence>
<protein>
    <recommendedName>
        <fullName evidence="3">START domain-containing protein</fullName>
    </recommendedName>
</protein>
<proteinExistence type="predicted"/>
<feature type="region of interest" description="Disordered" evidence="1">
    <location>
        <begin position="28"/>
        <end position="49"/>
    </location>
</feature>
<reference evidence="2" key="1">
    <citation type="submission" date="2021-01" db="EMBL/GenBank/DDBJ databases">
        <authorList>
            <person name="Corre E."/>
            <person name="Pelletier E."/>
            <person name="Niang G."/>
            <person name="Scheremetjew M."/>
            <person name="Finn R."/>
            <person name="Kale V."/>
            <person name="Holt S."/>
            <person name="Cochrane G."/>
            <person name="Meng A."/>
            <person name="Brown T."/>
            <person name="Cohen L."/>
        </authorList>
    </citation>
    <scope>NUCLEOTIDE SEQUENCE</scope>
    <source>
        <strain evidence="2">Pbaha01</strain>
    </source>
</reference>
<gene>
    <name evidence="2" type="ORF">PBAH0796_LOCUS31499</name>
</gene>
<feature type="compositionally biased region" description="Basic and acidic residues" evidence="1">
    <location>
        <begin position="28"/>
        <end position="38"/>
    </location>
</feature>
<feature type="compositionally biased region" description="Basic and acidic residues" evidence="1">
    <location>
        <begin position="410"/>
        <end position="424"/>
    </location>
</feature>
<evidence type="ECO:0008006" key="3">
    <source>
        <dbReference type="Google" id="ProtNLM"/>
    </source>
</evidence>